<gene>
    <name evidence="1" type="ORF">BK741_02950</name>
</gene>
<dbReference type="AlphaFoldDB" id="A0A9X6LS18"/>
<protein>
    <submittedName>
        <fullName evidence="1">Uncharacterized protein</fullName>
    </submittedName>
</protein>
<sequence>MNEDNQKKSNSRYIPVSNIPTNLLEQLKQGQEITRHFVEQYSQIVESLAPFLETIRNIDLGEVEQSQKEAVEVLAQKGWTIPMNMTPSDIIEISKIQDQNELDLMFQEFYKIEKEYNSIKSAILEHKLTQEWKELLIQCFDNYERESYLIVIPNLFIIIENLANILISPRYQKYINSKRRISLRAKFKEVQQEIKNLSTYIIFYASVSEFLNSVFKAGNFDKYQSRFSLINRDWVLHGRDYPSNWRQVDALRLFNALHTIIELDFLLEDLEKEVHVDELVN</sequence>
<dbReference type="Proteomes" id="UP000195120">
    <property type="component" value="Unassembled WGS sequence"/>
</dbReference>
<evidence type="ECO:0000313" key="2">
    <source>
        <dbReference type="Proteomes" id="UP000195120"/>
    </source>
</evidence>
<proteinExistence type="predicted"/>
<accession>A0A9X6LS18</accession>
<name>A0A9X6LS18_BACTU</name>
<comment type="caution">
    <text evidence="1">The sequence shown here is derived from an EMBL/GenBank/DDBJ whole genome shotgun (WGS) entry which is preliminary data.</text>
</comment>
<evidence type="ECO:0000313" key="1">
    <source>
        <dbReference type="EMBL" id="OUB53350.1"/>
    </source>
</evidence>
<organism evidence="1 2">
    <name type="scientific">Bacillus thuringiensis serovar iberica</name>
    <dbReference type="NCBI Taxonomy" id="180866"/>
    <lineage>
        <taxon>Bacteria</taxon>
        <taxon>Bacillati</taxon>
        <taxon>Bacillota</taxon>
        <taxon>Bacilli</taxon>
        <taxon>Bacillales</taxon>
        <taxon>Bacillaceae</taxon>
        <taxon>Bacillus</taxon>
        <taxon>Bacillus cereus group</taxon>
    </lineage>
</organism>
<dbReference type="RefSeq" id="WP_086400921.1">
    <property type="nucleotide sequence ID" value="NZ_MOOP01000023.1"/>
</dbReference>
<dbReference type="EMBL" id="MOOP01000023">
    <property type="protein sequence ID" value="OUB53350.1"/>
    <property type="molecule type" value="Genomic_DNA"/>
</dbReference>
<reference evidence="1 2" key="1">
    <citation type="submission" date="2016-10" db="EMBL/GenBank/DDBJ databases">
        <title>Comparative genomics of Bacillus thuringiensis reveals a path to pathogens against multiple invertebrate hosts.</title>
        <authorList>
            <person name="Zheng J."/>
            <person name="Gao Q."/>
            <person name="Liu H."/>
            <person name="Peng D."/>
            <person name="Ruan L."/>
            <person name="Sun M."/>
        </authorList>
    </citation>
    <scope>NUCLEOTIDE SEQUENCE [LARGE SCALE GENOMIC DNA]</scope>
    <source>
        <strain evidence="1">BGSC 4BW1</strain>
    </source>
</reference>